<dbReference type="CDD" id="cd17999">
    <property type="entry name" value="DEXHc_Mot1"/>
    <property type="match status" value="1"/>
</dbReference>
<dbReference type="Gene3D" id="3.40.50.300">
    <property type="entry name" value="P-loop containing nucleotide triphosphate hydrolases"/>
    <property type="match status" value="1"/>
</dbReference>
<dbReference type="Gene3D" id="1.25.10.10">
    <property type="entry name" value="Leucine-rich Repeat Variant"/>
    <property type="match status" value="2"/>
</dbReference>
<dbReference type="Gene3D" id="3.40.50.10810">
    <property type="entry name" value="Tandem AAA-ATPase domain"/>
    <property type="match status" value="1"/>
</dbReference>
<keyword evidence="1" id="KW-0378">Hydrolase</keyword>
<dbReference type="InterPro" id="IPR044972">
    <property type="entry name" value="Mot1"/>
</dbReference>
<dbReference type="InterPro" id="IPR001650">
    <property type="entry name" value="Helicase_C-like"/>
</dbReference>
<name>Q66S20_OIKDI</name>
<dbReference type="PROSITE" id="PS51194">
    <property type="entry name" value="HELICASE_CTER"/>
    <property type="match status" value="1"/>
</dbReference>
<dbReference type="GO" id="GO:0016887">
    <property type="term" value="F:ATP hydrolysis activity"/>
    <property type="evidence" value="ECO:0007669"/>
    <property type="project" value="InterPro"/>
</dbReference>
<protein>
    <submittedName>
        <fullName evidence="4">TBP-associated factor 172</fullName>
    </submittedName>
</protein>
<evidence type="ECO:0000256" key="1">
    <source>
        <dbReference type="ARBA" id="ARBA00022801"/>
    </source>
</evidence>
<dbReference type="PANTHER" id="PTHR36498">
    <property type="entry name" value="TATA-BINDING PROTEIN-ASSOCIATED FACTOR 172"/>
    <property type="match status" value="1"/>
</dbReference>
<dbReference type="SMART" id="SM00490">
    <property type="entry name" value="HELICc"/>
    <property type="match status" value="1"/>
</dbReference>
<dbReference type="GO" id="GO:0017025">
    <property type="term" value="F:TBP-class protein binding"/>
    <property type="evidence" value="ECO:0007669"/>
    <property type="project" value="InterPro"/>
</dbReference>
<dbReference type="InterPro" id="IPR038718">
    <property type="entry name" value="SNF2-like_sf"/>
</dbReference>
<gene>
    <name evidence="4" type="ORF">008-36</name>
</gene>
<dbReference type="InterPro" id="IPR000330">
    <property type="entry name" value="SNF2_N"/>
</dbReference>
<evidence type="ECO:0000259" key="3">
    <source>
        <dbReference type="PROSITE" id="PS51194"/>
    </source>
</evidence>
<dbReference type="InterPro" id="IPR014001">
    <property type="entry name" value="Helicase_ATP-bd"/>
</dbReference>
<evidence type="ECO:0000259" key="2">
    <source>
        <dbReference type="PROSITE" id="PS51192"/>
    </source>
</evidence>
<feature type="domain" description="Helicase C-terminal" evidence="3">
    <location>
        <begin position="1423"/>
        <end position="1592"/>
    </location>
</feature>
<organism evidence="4">
    <name type="scientific">Oikopleura dioica</name>
    <name type="common">Tunicate</name>
    <dbReference type="NCBI Taxonomy" id="34765"/>
    <lineage>
        <taxon>Eukaryota</taxon>
        <taxon>Metazoa</taxon>
        <taxon>Chordata</taxon>
        <taxon>Tunicata</taxon>
        <taxon>Appendicularia</taxon>
        <taxon>Copelata</taxon>
        <taxon>Oikopleuridae</taxon>
        <taxon>Oikopleura</taxon>
    </lineage>
</organism>
<dbReference type="SMART" id="SM00487">
    <property type="entry name" value="DEXDc"/>
    <property type="match status" value="1"/>
</dbReference>
<dbReference type="GO" id="GO:0003677">
    <property type="term" value="F:DNA binding"/>
    <property type="evidence" value="ECO:0007669"/>
    <property type="project" value="InterPro"/>
</dbReference>
<sequence length="1665" mass="188448">MRWRRGQQYRHVRTVVLSSKVRLCRLWLNVVRSSGPSRRPGFLANGRLSAFLYISTRDHAFGSFSSSFDRFFAAETVGLPSAYRRTRTGIAAWPARAQLPALRALYARAMENYQSFDDLGDGSVKEEDAKKKPGSASDDAPIKLSFDHFSLEDIISNGVPLMACSEDEFIDDLDQFKAMGFESREEYIKEKRYKMEERLGLSIHGHRSFLGVTDEDLDSGYSRGGPPSKRQKTTKMEAQVSLKDLYDSPPSVFDTKWPLQWFYLRTRSALASQVWGYRHGAICAIRALLKQAQVVFSYVSEEEKQSWLVDIALRLVVLLYLDRFGDFVSDSVVAPIRETASQGLGIACKLLPGEAVQQIVELLSSLVKSGVSGKATLEEESDIWPIRHGGLLGLRWVFAIDSKLLEFNFCYMYQLFTAALDDFSDDCRQVTAMILTECVEFICREHMQKAIELGRIAWRNILKGDDLTVSTASAVTFLSALMNHGKEELVYGSVGNDAGVVLAALLPLIFHSLSTVREATLESVNAMLAYDNFRNIDIVLQDTLNRTFFTVISESPKSKLSKSAVQIWARAVSAGSPDLLEEIVAATIDLWVALATTRDGRPIESKLISILKEHSLTDEIIYLGGEDDVNISAETRYTLCHMVSEIFLKMNGVLDDRLMLLITQSENGYTRLFAVEILFLMVRKGRRIDNFLPIIFELLSSAPVFQGMGFEDIDDHSLPIYKELKGPLTGLQISARKLGLSIGRDLHGDLISPYDAKTMGSEILNPSDDQKIWIDEITCSVQQVETVKQNLHAALNAFSGSTLLLNEYIPGMKLNPIVKPLLESVRNCSNKFTRDILATAFCSLLVLSYYTNLRDSVKYSKKEKKKAFSAKDGRERTALTYRRLSASHILTSFVQHYRHELPQQLPLLWEQLSQLPFPVNNDQLPPSFIDQLYLIVNIELLPHMMNMLQASLSLGSYKNFVLRYLVAHFIGKCCAVSPVPIIDAIFDTITEMLKSSNEFSQKGAIEILAQIVASLENKILPFTTIFMVPVLKVMSSQDFYVRQVASSIFAKLLKAMPLDSDSEIVYEGFTHFLRSKREESLSFLSQLFDQSKAVDYKIPIPFAAKLRPYQQDGVNWLMFLNKFGLNGILSDEMGLGKTLQTILTVASDHYRCTQNGEKNVKSIIISPPSVTGHWYDEVKKFVPESLSMIHYYGNGAERKKLRELFMSAENQFNAVIASYEVVRNDIDFFNKYTWNYCVLDEGHVIRNTKTKVSQSIRSIRARHRLMLTGTPIQNSVIELWSLFDFLMPGFLGTDKEFNTVYGRPILNSRDPRCKNPEAGLLALQNLHRQCLPFMLRRVKSDVLKDLPPKIIQDFYCELSPLQKRLYEEFTRSKLKKRIEEVIDDERKDTSERAAHPDYQSIMTDLDRNGSSIRDIEHAPKIKALKQLLTECGIGQRNGSVVSEHRALIFCQHKSMLDIIERDLFKSNQLPSVSFSRLDGSVPAGARHGIVSRFNRDPTIDVLLLTTKVGGLGLNLTGADVVIFVEHDWNPQMDLQAMDRAHRIGQKKTVNVYRLITRNTVEEKIMGLQKFKLSIANSLVSGDNASMSTMDTHQLLDMFNFEYGKLQATKIFYFHSSKSAGEEKQKQKDGKSKSAQSLVDELGELWDSEAYDSEYEINKFLQKLNQ</sequence>
<dbReference type="Pfam" id="PF00176">
    <property type="entry name" value="SNF2-rel_dom"/>
    <property type="match status" value="1"/>
</dbReference>
<evidence type="ECO:0000313" key="4">
    <source>
        <dbReference type="EMBL" id="AAT47874.1"/>
    </source>
</evidence>
<reference evidence="4" key="1">
    <citation type="journal article" date="2004" name="Nature">
        <title>Hox cluster disintegration with persistent anteroposterior order of expression in Oikopleura dioica.</title>
        <authorList>
            <person name="Seo H.C."/>
            <person name="Edvardsen R.B."/>
            <person name="Maeland A.D."/>
            <person name="Bjordal M."/>
            <person name="Jensen M.F."/>
            <person name="Hansen A."/>
            <person name="Flaat M."/>
            <person name="Weissenbach J."/>
            <person name="Lehrach H."/>
            <person name="Wincker P."/>
            <person name="Reinhardt R."/>
            <person name="Chourrout D."/>
        </authorList>
    </citation>
    <scope>NUCLEOTIDE SEQUENCE</scope>
</reference>
<dbReference type="PANTHER" id="PTHR36498:SF1">
    <property type="entry name" value="TATA-BINDING PROTEIN-ASSOCIATED FACTOR 172"/>
    <property type="match status" value="1"/>
</dbReference>
<dbReference type="Pfam" id="PF00271">
    <property type="entry name" value="Helicase_C"/>
    <property type="match status" value="1"/>
</dbReference>
<feature type="domain" description="Helicase ATP-binding" evidence="2">
    <location>
        <begin position="1118"/>
        <end position="1289"/>
    </location>
</feature>
<reference evidence="4" key="2">
    <citation type="journal article" date="2005" name="Curr. Biol.">
        <title>Remodelling of the homeobox gene complement in the tunicate Oikopleura dioica.</title>
        <authorList>
            <person name="Edvardsen R.B."/>
            <person name="Seo H.C."/>
            <person name="Jensen M.F."/>
            <person name="Mialon A."/>
            <person name="Mikhaleva J."/>
            <person name="Bjordal M."/>
            <person name="Cartry J."/>
            <person name="Reinhardt R."/>
            <person name="Weissenbach J."/>
            <person name="Wincker P."/>
            <person name="Chourrout D."/>
        </authorList>
    </citation>
    <scope>NUCLEOTIDE SEQUENCE</scope>
</reference>
<dbReference type="InterPro" id="IPR044078">
    <property type="entry name" value="Mot1_ATP-bd"/>
</dbReference>
<dbReference type="InterPro" id="IPR011989">
    <property type="entry name" value="ARM-like"/>
</dbReference>
<proteinExistence type="predicted"/>
<dbReference type="GO" id="GO:0005524">
    <property type="term" value="F:ATP binding"/>
    <property type="evidence" value="ECO:0007669"/>
    <property type="project" value="InterPro"/>
</dbReference>
<dbReference type="SUPFAM" id="SSF52540">
    <property type="entry name" value="P-loop containing nucleoside triphosphate hydrolases"/>
    <property type="match status" value="2"/>
</dbReference>
<dbReference type="SUPFAM" id="SSF48371">
    <property type="entry name" value="ARM repeat"/>
    <property type="match status" value="1"/>
</dbReference>
<dbReference type="InterPro" id="IPR049730">
    <property type="entry name" value="SNF2/RAD54-like_C"/>
</dbReference>
<dbReference type="CDD" id="cd18793">
    <property type="entry name" value="SF2_C_SNF"/>
    <property type="match status" value="1"/>
</dbReference>
<dbReference type="EMBL" id="AY613856">
    <property type="protein sequence ID" value="AAT47874.1"/>
    <property type="molecule type" value="Genomic_DNA"/>
</dbReference>
<dbReference type="PROSITE" id="PS51192">
    <property type="entry name" value="HELICASE_ATP_BIND_1"/>
    <property type="match status" value="1"/>
</dbReference>
<dbReference type="InterPro" id="IPR027417">
    <property type="entry name" value="P-loop_NTPase"/>
</dbReference>
<accession>Q66S20</accession>
<dbReference type="InterPro" id="IPR016024">
    <property type="entry name" value="ARM-type_fold"/>
</dbReference>